<feature type="non-terminal residue" evidence="2">
    <location>
        <position position="379"/>
    </location>
</feature>
<comment type="caution">
    <text evidence="2">The sequence shown here is derived from an EMBL/GenBank/DDBJ whole genome shotgun (WGS) entry which is preliminary data.</text>
</comment>
<protein>
    <submittedName>
        <fullName evidence="2">Uncharacterized protein</fullName>
    </submittedName>
</protein>
<sequence length="379" mass="38812">MSFIVGAIAGVVGAVGGAIISSKGAKRSSEIAAAGSDREIEYLRESRDLARGDQAPYREAGYTALDALMSMTGLGGGAKPATPRGPRGPGGQGGGVATRRLNAARGGRDGGGRRSAYGRAYGGHLYGRNEGGDLYNINELGPESVYENGSYTRSGMPMTVPPSNGYVAPNIQGRQRGGFLPRRVGVSDPNPTLLQAGSGAQSGADIPQMHIQPDGTVRPGADIPQLQAGPTYGAQGDYINSSLPDKNDIKYGDSQLPVGTGGFANTALGGETGVVPFGNQGGATIDNATGAPLENPGGVEGGYNFMTDPGYGFRIGEGERALERSAAARGGLLSGGYGRKLTRYAQDYASNEYTNVYNRISNIARLGQVSAGQSGNAAL</sequence>
<feature type="compositionally biased region" description="Gly residues" evidence="1">
    <location>
        <begin position="87"/>
        <end position="96"/>
    </location>
</feature>
<dbReference type="EMBL" id="LAZR01018095">
    <property type="protein sequence ID" value="KKL97736.1"/>
    <property type="molecule type" value="Genomic_DNA"/>
</dbReference>
<name>A0A0F9H425_9ZZZZ</name>
<dbReference type="AlphaFoldDB" id="A0A0F9H425"/>
<accession>A0A0F9H425</accession>
<feature type="region of interest" description="Disordered" evidence="1">
    <location>
        <begin position="76"/>
        <end position="115"/>
    </location>
</feature>
<proteinExistence type="predicted"/>
<evidence type="ECO:0000256" key="1">
    <source>
        <dbReference type="SAM" id="MobiDB-lite"/>
    </source>
</evidence>
<evidence type="ECO:0000313" key="2">
    <source>
        <dbReference type="EMBL" id="KKL97736.1"/>
    </source>
</evidence>
<gene>
    <name evidence="2" type="ORF">LCGC14_1831460</name>
</gene>
<reference evidence="2" key="1">
    <citation type="journal article" date="2015" name="Nature">
        <title>Complex archaea that bridge the gap between prokaryotes and eukaryotes.</title>
        <authorList>
            <person name="Spang A."/>
            <person name="Saw J.H."/>
            <person name="Jorgensen S.L."/>
            <person name="Zaremba-Niedzwiedzka K."/>
            <person name="Martijn J."/>
            <person name="Lind A.E."/>
            <person name="van Eijk R."/>
            <person name="Schleper C."/>
            <person name="Guy L."/>
            <person name="Ettema T.J."/>
        </authorList>
    </citation>
    <scope>NUCLEOTIDE SEQUENCE</scope>
</reference>
<organism evidence="2">
    <name type="scientific">marine sediment metagenome</name>
    <dbReference type="NCBI Taxonomy" id="412755"/>
    <lineage>
        <taxon>unclassified sequences</taxon>
        <taxon>metagenomes</taxon>
        <taxon>ecological metagenomes</taxon>
    </lineage>
</organism>